<evidence type="ECO:0000313" key="4">
    <source>
        <dbReference type="Proteomes" id="UP000054516"/>
    </source>
</evidence>
<reference evidence="3" key="1">
    <citation type="submission" date="2016-03" db="EMBL/GenBank/DDBJ databases">
        <title>Draft genome sequence of Rosellinia necatrix.</title>
        <authorList>
            <person name="Kanematsu S."/>
        </authorList>
    </citation>
    <scope>NUCLEOTIDE SEQUENCE [LARGE SCALE GENOMIC DNA]</scope>
    <source>
        <strain evidence="3">W97</strain>
    </source>
</reference>
<feature type="region of interest" description="Disordered" evidence="2">
    <location>
        <begin position="55"/>
        <end position="82"/>
    </location>
</feature>
<gene>
    <name evidence="3" type="ORF">SAMD00023353_0602310</name>
</gene>
<keyword evidence="4" id="KW-1185">Reference proteome</keyword>
<evidence type="ECO:0000256" key="1">
    <source>
        <dbReference type="SAM" id="Coils"/>
    </source>
</evidence>
<organism evidence="3">
    <name type="scientific">Rosellinia necatrix</name>
    <name type="common">White root-rot fungus</name>
    <dbReference type="NCBI Taxonomy" id="77044"/>
    <lineage>
        <taxon>Eukaryota</taxon>
        <taxon>Fungi</taxon>
        <taxon>Dikarya</taxon>
        <taxon>Ascomycota</taxon>
        <taxon>Pezizomycotina</taxon>
        <taxon>Sordariomycetes</taxon>
        <taxon>Xylariomycetidae</taxon>
        <taxon>Xylariales</taxon>
        <taxon>Xylariaceae</taxon>
        <taxon>Rosellinia</taxon>
    </lineage>
</organism>
<proteinExistence type="predicted"/>
<evidence type="ECO:0000256" key="2">
    <source>
        <dbReference type="SAM" id="MobiDB-lite"/>
    </source>
</evidence>
<accession>A0A1S7ULQ6</accession>
<dbReference type="AlphaFoldDB" id="A0A1S7ULQ6"/>
<dbReference type="EMBL" id="DF977451">
    <property type="protein sequence ID" value="GAP84001.1"/>
    <property type="molecule type" value="Genomic_DNA"/>
</dbReference>
<name>A0A1S7ULQ6_ROSNE</name>
<evidence type="ECO:0000313" key="3">
    <source>
        <dbReference type="EMBL" id="GAP84001.1"/>
    </source>
</evidence>
<sequence length="385" mass="43292">MESLRSQLAFTQGELTERDTKFRQMKAEHREATKSWLGEKSALEARIARLESEKLQGTPPRSDRVGGVVVSPSYNTRSPEISPAHKGVQNLLMIGDLQDGEEDGTVIITHSRMRQAEAQFKKMTDEVAEKTKLCEALEAKLTILSPTLTFELTDEQAVARWNQLRAQIRTLSLEYLNKTFSASVVSDKTKDEFKALSPHWKTYTSTATVTSYLFRALIWRYLLRYFVVFCRACGRDISRKVEELAADLSTKLSDGEYQDWRIRTATLIHKVYPIDKTLIDELTGKLVDAIMPLVADVNSVALKASLRDIVTATAELSGAFDRTRLVVLMHDGPGSIRTHGFPFSEKLMDLRAKLGSQDVVDLMITPILLKKDADYSVLVKAEVTC</sequence>
<keyword evidence="1" id="KW-0175">Coiled coil</keyword>
<dbReference type="Proteomes" id="UP000054516">
    <property type="component" value="Unassembled WGS sequence"/>
</dbReference>
<dbReference type="OMA" id="KTANELW"/>
<feature type="coiled-coil region" evidence="1">
    <location>
        <begin position="113"/>
        <end position="140"/>
    </location>
</feature>
<protein>
    <submittedName>
        <fullName evidence="3">Uncharacterized protein</fullName>
    </submittedName>
</protein>
<dbReference type="OrthoDB" id="4718983at2759"/>